<comment type="caution">
    <text evidence="5">The sequence shown here is derived from an EMBL/GenBank/DDBJ whole genome shotgun (WGS) entry which is preliminary data.</text>
</comment>
<feature type="chain" id="PRO_5039050726" description="LRRNT domain-containing protein" evidence="3">
    <location>
        <begin position="23"/>
        <end position="55"/>
    </location>
</feature>
<reference evidence="5" key="1">
    <citation type="journal article" date="2019" name="bioRxiv">
        <title>The Genome of the Zebra Mussel, Dreissena polymorpha: A Resource for Invasive Species Research.</title>
        <authorList>
            <person name="McCartney M.A."/>
            <person name="Auch B."/>
            <person name="Kono T."/>
            <person name="Mallez S."/>
            <person name="Zhang Y."/>
            <person name="Obille A."/>
            <person name="Becker A."/>
            <person name="Abrahante J.E."/>
            <person name="Garbe J."/>
            <person name="Badalamenti J.P."/>
            <person name="Herman A."/>
            <person name="Mangelson H."/>
            <person name="Liachko I."/>
            <person name="Sullivan S."/>
            <person name="Sone E.D."/>
            <person name="Koren S."/>
            <person name="Silverstein K.A.T."/>
            <person name="Beckman K.B."/>
            <person name="Gohl D.M."/>
        </authorList>
    </citation>
    <scope>NUCLEOTIDE SEQUENCE</scope>
    <source>
        <strain evidence="5">Duluth1</strain>
        <tissue evidence="5">Whole animal</tissue>
    </source>
</reference>
<dbReference type="SMART" id="SM00013">
    <property type="entry name" value="LRRNT"/>
    <property type="match status" value="1"/>
</dbReference>
<protein>
    <recommendedName>
        <fullName evidence="4">LRRNT domain-containing protein</fullName>
    </recommendedName>
</protein>
<evidence type="ECO:0000256" key="3">
    <source>
        <dbReference type="SAM" id="SignalP"/>
    </source>
</evidence>
<sequence length="55" mass="5758">MSTCKAFVLAVILALCTGISRGQCPAKCQCHGTEVSCKSQKMSTIPDSLPDATLL</sequence>
<gene>
    <name evidence="5" type="ORF">DPMN_193041</name>
</gene>
<evidence type="ECO:0000259" key="4">
    <source>
        <dbReference type="SMART" id="SM00013"/>
    </source>
</evidence>
<feature type="signal peptide" evidence="3">
    <location>
        <begin position="1"/>
        <end position="22"/>
    </location>
</feature>
<keyword evidence="6" id="KW-1185">Reference proteome</keyword>
<reference evidence="5" key="2">
    <citation type="submission" date="2020-11" db="EMBL/GenBank/DDBJ databases">
        <authorList>
            <person name="McCartney M.A."/>
            <person name="Auch B."/>
            <person name="Kono T."/>
            <person name="Mallez S."/>
            <person name="Becker A."/>
            <person name="Gohl D.M."/>
            <person name="Silverstein K.A.T."/>
            <person name="Koren S."/>
            <person name="Bechman K.B."/>
            <person name="Herman A."/>
            <person name="Abrahante J.E."/>
            <person name="Garbe J."/>
        </authorList>
    </citation>
    <scope>NUCLEOTIDE SEQUENCE</scope>
    <source>
        <strain evidence="5">Duluth1</strain>
        <tissue evidence="5">Whole animal</tissue>
    </source>
</reference>
<proteinExistence type="predicted"/>
<dbReference type="Proteomes" id="UP000828390">
    <property type="component" value="Unassembled WGS sequence"/>
</dbReference>
<organism evidence="5 6">
    <name type="scientific">Dreissena polymorpha</name>
    <name type="common">Zebra mussel</name>
    <name type="synonym">Mytilus polymorpha</name>
    <dbReference type="NCBI Taxonomy" id="45954"/>
    <lineage>
        <taxon>Eukaryota</taxon>
        <taxon>Metazoa</taxon>
        <taxon>Spiralia</taxon>
        <taxon>Lophotrochozoa</taxon>
        <taxon>Mollusca</taxon>
        <taxon>Bivalvia</taxon>
        <taxon>Autobranchia</taxon>
        <taxon>Heteroconchia</taxon>
        <taxon>Euheterodonta</taxon>
        <taxon>Imparidentia</taxon>
        <taxon>Neoheterodontei</taxon>
        <taxon>Myida</taxon>
        <taxon>Dreissenoidea</taxon>
        <taxon>Dreissenidae</taxon>
        <taxon>Dreissena</taxon>
    </lineage>
</organism>
<evidence type="ECO:0000313" key="6">
    <source>
        <dbReference type="Proteomes" id="UP000828390"/>
    </source>
</evidence>
<evidence type="ECO:0000256" key="1">
    <source>
        <dbReference type="ARBA" id="ARBA00022614"/>
    </source>
</evidence>
<dbReference type="InterPro" id="IPR032675">
    <property type="entry name" value="LRR_dom_sf"/>
</dbReference>
<dbReference type="Gene3D" id="3.80.10.10">
    <property type="entry name" value="Ribonuclease Inhibitor"/>
    <property type="match status" value="1"/>
</dbReference>
<dbReference type="EMBL" id="JAIWYP010000080">
    <property type="protein sequence ID" value="KAH3690079.1"/>
    <property type="molecule type" value="Genomic_DNA"/>
</dbReference>
<dbReference type="Pfam" id="PF01462">
    <property type="entry name" value="LRRNT"/>
    <property type="match status" value="1"/>
</dbReference>
<name>A0A9D3XX70_DREPO</name>
<keyword evidence="2 3" id="KW-0732">Signal</keyword>
<evidence type="ECO:0000256" key="2">
    <source>
        <dbReference type="ARBA" id="ARBA00022729"/>
    </source>
</evidence>
<evidence type="ECO:0000313" key="5">
    <source>
        <dbReference type="EMBL" id="KAH3690079.1"/>
    </source>
</evidence>
<dbReference type="AlphaFoldDB" id="A0A9D3XX70"/>
<dbReference type="InterPro" id="IPR000372">
    <property type="entry name" value="LRRNT"/>
</dbReference>
<feature type="domain" description="LRRNT" evidence="4">
    <location>
        <begin position="23"/>
        <end position="55"/>
    </location>
</feature>
<keyword evidence="1" id="KW-0433">Leucine-rich repeat</keyword>
<accession>A0A9D3XX70</accession>